<dbReference type="Proteomes" id="UP000002027">
    <property type="component" value="Chromosome 2"/>
</dbReference>
<dbReference type="RefSeq" id="WP_012873110.1">
    <property type="nucleotide sequence ID" value="NC_013524.1"/>
</dbReference>
<dbReference type="EMBL" id="CP001824">
    <property type="protein sequence ID" value="ACZ40072.1"/>
    <property type="molecule type" value="Genomic_DNA"/>
</dbReference>
<protein>
    <submittedName>
        <fullName evidence="1">Uncharacterized protein</fullName>
    </submittedName>
</protein>
<dbReference type="AlphaFoldDB" id="D1C8C9"/>
<reference evidence="2" key="1">
    <citation type="submission" date="2009-11" db="EMBL/GenBank/DDBJ databases">
        <title>The complete chromosome 2 of Sphaerobacter thermophilus DSM 20745.</title>
        <authorList>
            <person name="Lucas S."/>
            <person name="Copeland A."/>
            <person name="Lapidus A."/>
            <person name="Glavina del Rio T."/>
            <person name="Dalin E."/>
            <person name="Tice H."/>
            <person name="Bruce D."/>
            <person name="Goodwin L."/>
            <person name="Pitluck S."/>
            <person name="Kyrpides N."/>
            <person name="Mavromatis K."/>
            <person name="Ivanova N."/>
            <person name="Mikhailova N."/>
            <person name="LaButti K.M."/>
            <person name="Clum A."/>
            <person name="Sun H.I."/>
            <person name="Brettin T."/>
            <person name="Detter J.C."/>
            <person name="Han C."/>
            <person name="Larimer F."/>
            <person name="Land M."/>
            <person name="Hauser L."/>
            <person name="Markowitz V."/>
            <person name="Cheng J.F."/>
            <person name="Hugenholtz P."/>
            <person name="Woyke T."/>
            <person name="Wu D."/>
            <person name="Steenblock K."/>
            <person name="Schneider S."/>
            <person name="Pukall R."/>
            <person name="Goeker M."/>
            <person name="Klenk H.P."/>
            <person name="Eisen J.A."/>
        </authorList>
    </citation>
    <scope>NUCLEOTIDE SEQUENCE [LARGE SCALE GENOMIC DNA]</scope>
    <source>
        <strain evidence="2">ATCC 49802 / DSM 20745 / S 6022</strain>
    </source>
</reference>
<sequence length="75" mass="8463">MDHMHFVNERLAAERQQRWLREAEERRMMRQVMQARRAGGMRLAVGAAVMRLGAWVAGQSLADIISPEGRLSSAG</sequence>
<dbReference type="KEGG" id="sti:Sthe_2658"/>
<proteinExistence type="predicted"/>
<keyword evidence="2" id="KW-1185">Reference proteome</keyword>
<evidence type="ECO:0000313" key="1">
    <source>
        <dbReference type="EMBL" id="ACZ40072.1"/>
    </source>
</evidence>
<dbReference type="InParanoid" id="D1C8C9"/>
<name>D1C8C9_SPHTD</name>
<evidence type="ECO:0000313" key="2">
    <source>
        <dbReference type="Proteomes" id="UP000002027"/>
    </source>
</evidence>
<dbReference type="STRING" id="479434.Sthe_2658"/>
<gene>
    <name evidence="1" type="ordered locus">Sthe_2658</name>
</gene>
<organism evidence="1 2">
    <name type="scientific">Sphaerobacter thermophilus (strain ATCC 49802 / DSM 20745 / KCCM 41009 / NCIMB 13125 / S 6022)</name>
    <dbReference type="NCBI Taxonomy" id="479434"/>
    <lineage>
        <taxon>Bacteria</taxon>
        <taxon>Pseudomonadati</taxon>
        <taxon>Thermomicrobiota</taxon>
        <taxon>Thermomicrobia</taxon>
        <taxon>Sphaerobacterales</taxon>
        <taxon>Sphaerobacterineae</taxon>
        <taxon>Sphaerobacteraceae</taxon>
        <taxon>Sphaerobacter</taxon>
    </lineage>
</organism>
<reference evidence="1 2" key="2">
    <citation type="journal article" date="2010" name="Stand. Genomic Sci.">
        <title>Complete genome sequence of Desulfohalobium retbaense type strain (HR(100)).</title>
        <authorList>
            <person name="Spring S."/>
            <person name="Nolan M."/>
            <person name="Lapidus A."/>
            <person name="Glavina Del Rio T."/>
            <person name="Copeland A."/>
            <person name="Tice H."/>
            <person name="Cheng J.F."/>
            <person name="Lucas S."/>
            <person name="Land M."/>
            <person name="Chen F."/>
            <person name="Bruce D."/>
            <person name="Goodwin L."/>
            <person name="Pitluck S."/>
            <person name="Ivanova N."/>
            <person name="Mavromatis K."/>
            <person name="Mikhailova N."/>
            <person name="Pati A."/>
            <person name="Chen A."/>
            <person name="Palaniappan K."/>
            <person name="Hauser L."/>
            <person name="Chang Y.J."/>
            <person name="Jeffries C.D."/>
            <person name="Munk C."/>
            <person name="Kiss H."/>
            <person name="Chain P."/>
            <person name="Han C."/>
            <person name="Brettin T."/>
            <person name="Detter J.C."/>
            <person name="Schuler E."/>
            <person name="Goker M."/>
            <person name="Rohde M."/>
            <person name="Bristow J."/>
            <person name="Eisen J.A."/>
            <person name="Markowitz V."/>
            <person name="Hugenholtz P."/>
            <person name="Kyrpides N.C."/>
            <person name="Klenk H.P."/>
        </authorList>
    </citation>
    <scope>NUCLEOTIDE SEQUENCE [LARGE SCALE GENOMIC DNA]</scope>
    <source>
        <strain evidence="2">ATCC 49802 / DSM 20745 / S 6022</strain>
    </source>
</reference>
<accession>D1C8C9</accession>
<dbReference type="HOGENOM" id="CLU_2669202_0_0_0"/>